<dbReference type="PROSITE" id="PS51257">
    <property type="entry name" value="PROKAR_LIPOPROTEIN"/>
    <property type="match status" value="1"/>
</dbReference>
<dbReference type="EMBL" id="SZPX01000008">
    <property type="protein sequence ID" value="TKI68381.1"/>
    <property type="molecule type" value="Genomic_DNA"/>
</dbReference>
<gene>
    <name evidence="1" type="ORF">FCU45_10235</name>
</gene>
<organism evidence="1 2">
    <name type="scientific">Sulfurimonas crateris</name>
    <dbReference type="NCBI Taxonomy" id="2574727"/>
    <lineage>
        <taxon>Bacteria</taxon>
        <taxon>Pseudomonadati</taxon>
        <taxon>Campylobacterota</taxon>
        <taxon>Epsilonproteobacteria</taxon>
        <taxon>Campylobacterales</taxon>
        <taxon>Sulfurimonadaceae</taxon>
        <taxon>Sulfurimonas</taxon>
    </lineage>
</organism>
<sequence>MKYILLIFTLLFFSACSIKNYEHTQTKIITIKSPKIKFSDVGYLRNSDKSIELELFMAGKSIEKIAINHLICVSGGCMSKSSFNKEYLNAVYPDDTLQNILLSRAIYDGENLSKTENGFTQKIQDEDVDISYRVEPEGVFFKDRKNSIIFNVKDIDE</sequence>
<name>A0A4U2Z6A3_9BACT</name>
<dbReference type="Proteomes" id="UP000309561">
    <property type="component" value="Unassembled WGS sequence"/>
</dbReference>
<evidence type="ECO:0000313" key="1">
    <source>
        <dbReference type="EMBL" id="TKI68381.1"/>
    </source>
</evidence>
<protein>
    <recommendedName>
        <fullName evidence="3">Lipoprotein</fullName>
    </recommendedName>
</protein>
<dbReference type="AlphaFoldDB" id="A0A4U2Z6A3"/>
<comment type="caution">
    <text evidence="1">The sequence shown here is derived from an EMBL/GenBank/DDBJ whole genome shotgun (WGS) entry which is preliminary data.</text>
</comment>
<accession>A0A4U2Z6A3</accession>
<dbReference type="OrthoDB" id="5373103at2"/>
<keyword evidence="2" id="KW-1185">Reference proteome</keyword>
<evidence type="ECO:0008006" key="3">
    <source>
        <dbReference type="Google" id="ProtNLM"/>
    </source>
</evidence>
<evidence type="ECO:0000313" key="2">
    <source>
        <dbReference type="Proteomes" id="UP000309561"/>
    </source>
</evidence>
<reference evidence="1 2" key="1">
    <citation type="submission" date="2019-04" db="EMBL/GenBank/DDBJ databases">
        <title>Sulfurimonas crateris sp. nov. a facultative anaerobic sulfur-oxidizing chemolithautotrophic bacterium isolated from a terrestrial mud vulcano.</title>
        <authorList>
            <person name="Ratnikova N.M."/>
            <person name="Slobodkin A.I."/>
            <person name="Merkel A.Y."/>
            <person name="Novikov A."/>
            <person name="Bonch-Osmolovskaya E.A."/>
            <person name="Slobodkina G.B."/>
        </authorList>
    </citation>
    <scope>NUCLEOTIDE SEQUENCE [LARGE SCALE GENOMIC DNA]</scope>
    <source>
        <strain evidence="1 2">SN118</strain>
    </source>
</reference>
<proteinExistence type="predicted"/>
<dbReference type="RefSeq" id="WP_137014951.1">
    <property type="nucleotide sequence ID" value="NZ_SZPX01000008.1"/>
</dbReference>